<protein>
    <submittedName>
        <fullName evidence="2">Uncharacterized protein</fullName>
    </submittedName>
</protein>
<reference evidence="2 3" key="1">
    <citation type="submission" date="2017-08" db="EMBL/GenBank/DDBJ databases">
        <title>Infants hospitalized years apart are colonized by the same room-sourced microbial strains.</title>
        <authorList>
            <person name="Brooks B."/>
            <person name="Olm M.R."/>
            <person name="Firek B.A."/>
            <person name="Baker R."/>
            <person name="Thomas B.C."/>
            <person name="Morowitz M.J."/>
            <person name="Banfield J.F."/>
        </authorList>
    </citation>
    <scope>NUCLEOTIDE SEQUENCE [LARGE SCALE GENOMIC DNA]</scope>
    <source>
        <strain evidence="2">S2_005_003_R2_42</strain>
    </source>
</reference>
<gene>
    <name evidence="2" type="ORF">DI564_18090</name>
</gene>
<keyword evidence="1" id="KW-0472">Membrane</keyword>
<keyword evidence="1" id="KW-0812">Transmembrane</keyword>
<proteinExistence type="predicted"/>
<sequence length="75" mass="8818">MLRLFMDHRLQFCGVIVLPIVICPDSQIVEQSAVSTRCKTILYVFLLFGFALFFDEIFIYKFVKVVQVIRLISER</sequence>
<dbReference type="EMBL" id="QFPO01000036">
    <property type="protein sequence ID" value="PZQ09050.1"/>
    <property type="molecule type" value="Genomic_DNA"/>
</dbReference>
<evidence type="ECO:0000313" key="2">
    <source>
        <dbReference type="EMBL" id="PZQ09050.1"/>
    </source>
</evidence>
<accession>A0A2W5M6L7</accession>
<name>A0A2W5M6L7_9GAMM</name>
<organism evidence="2 3">
    <name type="scientific">Rhodanobacter denitrificans</name>
    <dbReference type="NCBI Taxonomy" id="666685"/>
    <lineage>
        <taxon>Bacteria</taxon>
        <taxon>Pseudomonadati</taxon>
        <taxon>Pseudomonadota</taxon>
        <taxon>Gammaproteobacteria</taxon>
        <taxon>Lysobacterales</taxon>
        <taxon>Rhodanobacteraceae</taxon>
        <taxon>Rhodanobacter</taxon>
    </lineage>
</organism>
<dbReference type="AlphaFoldDB" id="A0A2W5M6L7"/>
<dbReference type="Proteomes" id="UP000249046">
    <property type="component" value="Unassembled WGS sequence"/>
</dbReference>
<feature type="transmembrane region" description="Helical" evidence="1">
    <location>
        <begin position="41"/>
        <end position="63"/>
    </location>
</feature>
<evidence type="ECO:0000256" key="1">
    <source>
        <dbReference type="SAM" id="Phobius"/>
    </source>
</evidence>
<comment type="caution">
    <text evidence="2">The sequence shown here is derived from an EMBL/GenBank/DDBJ whole genome shotgun (WGS) entry which is preliminary data.</text>
</comment>
<keyword evidence="1" id="KW-1133">Transmembrane helix</keyword>
<evidence type="ECO:0000313" key="3">
    <source>
        <dbReference type="Proteomes" id="UP000249046"/>
    </source>
</evidence>